<proteinExistence type="predicted"/>
<evidence type="ECO:0000313" key="2">
    <source>
        <dbReference type="Proteomes" id="UP000245462"/>
    </source>
</evidence>
<organism evidence="1 2">
    <name type="scientific">Porphyromonas loveana</name>
    <dbReference type="NCBI Taxonomy" id="1884669"/>
    <lineage>
        <taxon>Bacteria</taxon>
        <taxon>Pseudomonadati</taxon>
        <taxon>Bacteroidota</taxon>
        <taxon>Bacteroidia</taxon>
        <taxon>Bacteroidales</taxon>
        <taxon>Porphyromonadaceae</taxon>
        <taxon>Porphyromonas</taxon>
    </lineage>
</organism>
<sequence>MQVVERSTYMRLCAEKRSPAVPKIVAHNCFRNGAISKKIMRQIKKLLARLCVEIRRMFSVFFGVRNLPIGLGHRGKTDCSIVSPAIRLPTKGGKRYENRG</sequence>
<dbReference type="EMBL" id="QEKY01000011">
    <property type="protein sequence ID" value="PVZ08781.1"/>
    <property type="molecule type" value="Genomic_DNA"/>
</dbReference>
<reference evidence="1 2" key="1">
    <citation type="submission" date="2018-04" db="EMBL/GenBank/DDBJ databases">
        <title>Genomic Encyclopedia of Type Strains, Phase IV (KMG-IV): sequencing the most valuable type-strain genomes for metagenomic binning, comparative biology and taxonomic classification.</title>
        <authorList>
            <person name="Goeker M."/>
        </authorList>
    </citation>
    <scope>NUCLEOTIDE SEQUENCE [LARGE SCALE GENOMIC DNA]</scope>
    <source>
        <strain evidence="1 2">DSM 28520</strain>
    </source>
</reference>
<accession>A0A2U1F9C9</accession>
<dbReference type="Proteomes" id="UP000245462">
    <property type="component" value="Unassembled WGS sequence"/>
</dbReference>
<dbReference type="AlphaFoldDB" id="A0A2U1F9C9"/>
<keyword evidence="2" id="KW-1185">Reference proteome</keyword>
<gene>
    <name evidence="1" type="ORF">C7382_11128</name>
</gene>
<comment type="caution">
    <text evidence="1">The sequence shown here is derived from an EMBL/GenBank/DDBJ whole genome shotgun (WGS) entry which is preliminary data.</text>
</comment>
<evidence type="ECO:0000313" key="1">
    <source>
        <dbReference type="EMBL" id="PVZ08781.1"/>
    </source>
</evidence>
<protein>
    <submittedName>
        <fullName evidence="1">Uncharacterized protein</fullName>
    </submittedName>
</protein>
<name>A0A2U1F9C9_9PORP</name>